<evidence type="ECO:0000313" key="2">
    <source>
        <dbReference type="EMBL" id="TDQ83040.1"/>
    </source>
</evidence>
<evidence type="ECO:0000313" key="3">
    <source>
        <dbReference type="Proteomes" id="UP000295783"/>
    </source>
</evidence>
<sequence length="153" mass="15529">MTWLAAIGRRLALQAVLGLAAILLALGALGVGLGVLHVMLSDSLGFTASLSLIACILVLLAVASGLAAHFIGWGQRHWQVTQARAPEPESTVILADLAQGLRGAIAADPAAGILGALAAGFIVGGRSGRDLTALLQLVAAVQLKAGQSEKRRV</sequence>
<dbReference type="AlphaFoldDB" id="A0A4V3DET9"/>
<organism evidence="2 3">
    <name type="scientific">Dongia mobilis</name>
    <dbReference type="NCBI Taxonomy" id="578943"/>
    <lineage>
        <taxon>Bacteria</taxon>
        <taxon>Pseudomonadati</taxon>
        <taxon>Pseudomonadota</taxon>
        <taxon>Alphaproteobacteria</taxon>
        <taxon>Rhodospirillales</taxon>
        <taxon>Dongiaceae</taxon>
        <taxon>Dongia</taxon>
    </lineage>
</organism>
<dbReference type="Proteomes" id="UP000295783">
    <property type="component" value="Unassembled WGS sequence"/>
</dbReference>
<protein>
    <submittedName>
        <fullName evidence="2">Uncharacterized protein</fullName>
    </submittedName>
</protein>
<keyword evidence="1" id="KW-1133">Transmembrane helix</keyword>
<proteinExistence type="predicted"/>
<reference evidence="2 3" key="1">
    <citation type="submission" date="2019-03" db="EMBL/GenBank/DDBJ databases">
        <title>Genomic Encyclopedia of Type Strains, Phase III (KMG-III): the genomes of soil and plant-associated and newly described type strains.</title>
        <authorList>
            <person name="Whitman W."/>
        </authorList>
    </citation>
    <scope>NUCLEOTIDE SEQUENCE [LARGE SCALE GENOMIC DNA]</scope>
    <source>
        <strain evidence="2 3">CGMCC 1.7660</strain>
    </source>
</reference>
<comment type="caution">
    <text evidence="2">The sequence shown here is derived from an EMBL/GenBank/DDBJ whole genome shotgun (WGS) entry which is preliminary data.</text>
</comment>
<name>A0A4V3DET9_9PROT</name>
<feature type="transmembrane region" description="Helical" evidence="1">
    <location>
        <begin position="46"/>
        <end position="71"/>
    </location>
</feature>
<gene>
    <name evidence="2" type="ORF">A8950_1322</name>
</gene>
<keyword evidence="1" id="KW-0472">Membrane</keyword>
<accession>A0A4V3DET9</accession>
<evidence type="ECO:0000256" key="1">
    <source>
        <dbReference type="SAM" id="Phobius"/>
    </source>
</evidence>
<dbReference type="EMBL" id="SNYW01000007">
    <property type="protein sequence ID" value="TDQ83040.1"/>
    <property type="molecule type" value="Genomic_DNA"/>
</dbReference>
<dbReference type="RefSeq" id="WP_133612831.1">
    <property type="nucleotide sequence ID" value="NZ_SNYW01000007.1"/>
</dbReference>
<keyword evidence="1" id="KW-0812">Transmembrane</keyword>
<keyword evidence="3" id="KW-1185">Reference proteome</keyword>